<evidence type="ECO:0000256" key="10">
    <source>
        <dbReference type="SAM" id="Phobius"/>
    </source>
</evidence>
<evidence type="ECO:0000256" key="3">
    <source>
        <dbReference type="ARBA" id="ARBA00022448"/>
    </source>
</evidence>
<feature type="transmembrane region" description="Helical" evidence="10">
    <location>
        <begin position="365"/>
        <end position="387"/>
    </location>
</feature>
<feature type="chain" id="PRO_5044588943" description="Protein amnionless" evidence="11">
    <location>
        <begin position="19"/>
        <end position="473"/>
    </location>
</feature>
<dbReference type="AlphaFoldDB" id="A0A3B3D8I5"/>
<evidence type="ECO:0000313" key="13">
    <source>
        <dbReference type="Ensembl" id="ENSOMEP00000026413.1"/>
    </source>
</evidence>
<dbReference type="Proteomes" id="UP000646548">
    <property type="component" value="Unassembled WGS sequence"/>
</dbReference>
<evidence type="ECO:0000256" key="8">
    <source>
        <dbReference type="ARBA" id="ARBA00022989"/>
    </source>
</evidence>
<proteinExistence type="predicted"/>
<dbReference type="GO" id="GO:0016324">
    <property type="term" value="C:apical plasma membrane"/>
    <property type="evidence" value="ECO:0007669"/>
    <property type="project" value="TreeGrafter"/>
</dbReference>
<name>A0A3B3D8I5_ORYME</name>
<keyword evidence="3" id="KW-0813">Transport</keyword>
<dbReference type="OrthoDB" id="10067964at2759"/>
<dbReference type="PANTHER" id="PTHR14995:SF2">
    <property type="entry name" value="PROTEIN AMNIONLESS"/>
    <property type="match status" value="1"/>
</dbReference>
<evidence type="ECO:0000256" key="7">
    <source>
        <dbReference type="ARBA" id="ARBA00022927"/>
    </source>
</evidence>
<keyword evidence="4" id="KW-1003">Cell membrane</keyword>
<accession>A0A3B3D8I5</accession>
<keyword evidence="7" id="KW-0653">Protein transport</keyword>
<feature type="signal peptide" evidence="11">
    <location>
        <begin position="1"/>
        <end position="18"/>
    </location>
</feature>
<dbReference type="GO" id="GO:0030139">
    <property type="term" value="C:endocytic vesicle"/>
    <property type="evidence" value="ECO:0007669"/>
    <property type="project" value="TreeGrafter"/>
</dbReference>
<evidence type="ECO:0000256" key="5">
    <source>
        <dbReference type="ARBA" id="ARBA00022692"/>
    </source>
</evidence>
<keyword evidence="14" id="KW-1185">Reference proteome</keyword>
<evidence type="ECO:0000256" key="11">
    <source>
        <dbReference type="SAM" id="SignalP"/>
    </source>
</evidence>
<keyword evidence="5 10" id="KW-0812">Transmembrane</keyword>
<sequence length="473" mass="50727">MLQAPGVLLLLCLGATNALYKQWIPDTNYENKTNWDKGKVPCGNDVVVFPAQGKVSVFVETTHAVQEMRLPVDGELILNSGAGFYVLSGKDPACGAGATVQFQDSESLQWFNPAMWQAAATQNDFQLGKFLFSVHEESVPCQQDDVVFKALSSFRVDTTSSQSTIPVTSVSVLGKSFNSKSEFSEYLSTRTGQMQFHGSSAVTVGNPGCGDPSGCDCGNSVNHQLICSTVQCATVSCKQPLSPMGHCCEVCGAIVTIQYTVGFNMQTYRERIHHLFLILPEYRSIQLGVSKVFKSQKLLGVIPFSTTPEIQVVIVDGEEGKLSEALAQNIMTDIRSHGSELGITESEFQASSGNSSDPSGGNAGMVAGIVIAVLVLIALVAVGVVLIQKGVVRLPPMPTIPMPSLSSFKGNTDVGDLGGTIDRGFDNPIFDHPDMLSNNPGLYGTESQSISMRQTGVHFINPVYDENESDFTV</sequence>
<dbReference type="Ensembl" id="ENSOMET00000004614.1">
    <property type="protein sequence ID" value="ENSOMEP00000026413.1"/>
    <property type="gene ID" value="ENSOMEG00000008218.1"/>
</dbReference>
<protein>
    <recommendedName>
        <fullName evidence="2">Protein amnionless</fullName>
    </recommendedName>
</protein>
<evidence type="ECO:0000313" key="14">
    <source>
        <dbReference type="Proteomes" id="UP000261560"/>
    </source>
</evidence>
<organism evidence="13 14">
    <name type="scientific">Oryzias melastigma</name>
    <name type="common">Marine medaka</name>
    <dbReference type="NCBI Taxonomy" id="30732"/>
    <lineage>
        <taxon>Eukaryota</taxon>
        <taxon>Metazoa</taxon>
        <taxon>Chordata</taxon>
        <taxon>Craniata</taxon>
        <taxon>Vertebrata</taxon>
        <taxon>Euteleostomi</taxon>
        <taxon>Actinopterygii</taxon>
        <taxon>Neopterygii</taxon>
        <taxon>Teleostei</taxon>
        <taxon>Neoteleostei</taxon>
        <taxon>Acanthomorphata</taxon>
        <taxon>Ovalentaria</taxon>
        <taxon>Atherinomorphae</taxon>
        <taxon>Beloniformes</taxon>
        <taxon>Adrianichthyidae</taxon>
        <taxon>Oryziinae</taxon>
        <taxon>Oryzias</taxon>
    </lineage>
</organism>
<dbReference type="EMBL" id="WKFB01000187">
    <property type="protein sequence ID" value="KAF6732511.1"/>
    <property type="molecule type" value="Genomic_DNA"/>
</dbReference>
<dbReference type="Proteomes" id="UP000261560">
    <property type="component" value="Unplaced"/>
</dbReference>
<reference evidence="13" key="1">
    <citation type="submission" date="2025-05" db="UniProtKB">
        <authorList>
            <consortium name="Ensembl"/>
        </authorList>
    </citation>
    <scope>IDENTIFICATION</scope>
</reference>
<dbReference type="GO" id="GO:0006898">
    <property type="term" value="P:receptor-mediated endocytosis"/>
    <property type="evidence" value="ECO:0007669"/>
    <property type="project" value="TreeGrafter"/>
</dbReference>
<dbReference type="GO" id="GO:0015031">
    <property type="term" value="P:protein transport"/>
    <property type="evidence" value="ECO:0007669"/>
    <property type="project" value="UniProtKB-KW"/>
</dbReference>
<dbReference type="Pfam" id="PF14828">
    <property type="entry name" value="Amnionless"/>
    <property type="match status" value="1"/>
</dbReference>
<keyword evidence="8 10" id="KW-1133">Transmembrane helix</keyword>
<dbReference type="PaxDb" id="30732-ENSOMEP00000026413"/>
<evidence type="ECO:0000256" key="9">
    <source>
        <dbReference type="ARBA" id="ARBA00023136"/>
    </source>
</evidence>
<evidence type="ECO:0000256" key="1">
    <source>
        <dbReference type="ARBA" id="ARBA00004251"/>
    </source>
</evidence>
<dbReference type="STRING" id="30732.ENSOMEP00000026413"/>
<evidence type="ECO:0000256" key="4">
    <source>
        <dbReference type="ARBA" id="ARBA00022475"/>
    </source>
</evidence>
<comment type="subcellular location">
    <subcellularLocation>
        <location evidence="1">Cell membrane</location>
        <topology evidence="1">Single-pass type I membrane protein</topology>
    </subcellularLocation>
</comment>
<evidence type="ECO:0000313" key="12">
    <source>
        <dbReference type="EMBL" id="KAF6732511.1"/>
    </source>
</evidence>
<evidence type="ECO:0000256" key="2">
    <source>
        <dbReference type="ARBA" id="ARBA00021200"/>
    </source>
</evidence>
<keyword evidence="6 11" id="KW-0732">Signal</keyword>
<dbReference type="PANTHER" id="PTHR14995">
    <property type="entry name" value="AMNIONLESS"/>
    <property type="match status" value="1"/>
</dbReference>
<evidence type="ECO:0000256" key="6">
    <source>
        <dbReference type="ARBA" id="ARBA00022729"/>
    </source>
</evidence>
<dbReference type="GeneTree" id="ENSGT00390000007463"/>
<gene>
    <name evidence="12" type="ORF">FQA47_009934</name>
</gene>
<dbReference type="OMA" id="NALYKQW"/>
<keyword evidence="9 10" id="KW-0472">Membrane</keyword>
<reference evidence="12" key="2">
    <citation type="journal article" name="BMC Genomics">
        <title>Long-read sequencing and de novo genome assembly of marine medaka (Oryzias melastigma).</title>
        <authorList>
            <person name="Liang P."/>
            <person name="Saqib H.S.A."/>
            <person name="Ni X."/>
            <person name="Shen Y."/>
        </authorList>
    </citation>
    <scope>NUCLEOTIDE SEQUENCE</scope>
    <source>
        <strain evidence="12">Bigg-433</strain>
    </source>
</reference>
<dbReference type="InterPro" id="IPR026112">
    <property type="entry name" value="AMN"/>
</dbReference>